<evidence type="ECO:0000313" key="3">
    <source>
        <dbReference type="Proteomes" id="UP000245698"/>
    </source>
</evidence>
<evidence type="ECO:0000256" key="1">
    <source>
        <dbReference type="SAM" id="MobiDB-lite"/>
    </source>
</evidence>
<dbReference type="AlphaFoldDB" id="A0A2P9ATH8"/>
<name>A0A2P9ATH8_9HYPH</name>
<dbReference type="Proteomes" id="UP000245698">
    <property type="component" value="Unassembled WGS sequence"/>
</dbReference>
<dbReference type="EMBL" id="FUIG01000053">
    <property type="protein sequence ID" value="SJM34462.1"/>
    <property type="molecule type" value="Genomic_DNA"/>
</dbReference>
<gene>
    <name evidence="2" type="ORF">BQ8482_440016</name>
</gene>
<proteinExistence type="predicted"/>
<protein>
    <submittedName>
        <fullName evidence="2">Uncharacterized protein</fullName>
    </submittedName>
</protein>
<feature type="compositionally biased region" description="Basic and acidic residues" evidence="1">
    <location>
        <begin position="1"/>
        <end position="12"/>
    </location>
</feature>
<accession>A0A2P9ATH8</accession>
<keyword evidence="3" id="KW-1185">Reference proteome</keyword>
<evidence type="ECO:0000313" key="2">
    <source>
        <dbReference type="EMBL" id="SJM34462.1"/>
    </source>
</evidence>
<reference evidence="3" key="1">
    <citation type="submission" date="2016-12" db="EMBL/GenBank/DDBJ databases">
        <authorList>
            <person name="Brunel B."/>
        </authorList>
    </citation>
    <scope>NUCLEOTIDE SEQUENCE [LARGE SCALE GENOMIC DNA]</scope>
</reference>
<feature type="region of interest" description="Disordered" evidence="1">
    <location>
        <begin position="1"/>
        <end position="22"/>
    </location>
</feature>
<sequence length="98" mass="10997">MADHTGCRRKSDPAGVGCRVGRNGISAGPIEPHYQITFSRAVHNFLVRCLVVPGSLAFPGAYRPNKNQDGNDHDTYHGQCEPQVLSQDRRRAWRRGRR</sequence>
<feature type="region of interest" description="Disordered" evidence="1">
    <location>
        <begin position="60"/>
        <end position="98"/>
    </location>
</feature>
<organism evidence="2 3">
    <name type="scientific">Mesorhizobium delmotii</name>
    <dbReference type="NCBI Taxonomy" id="1631247"/>
    <lineage>
        <taxon>Bacteria</taxon>
        <taxon>Pseudomonadati</taxon>
        <taxon>Pseudomonadota</taxon>
        <taxon>Alphaproteobacteria</taxon>
        <taxon>Hyphomicrobiales</taxon>
        <taxon>Phyllobacteriaceae</taxon>
        <taxon>Mesorhizobium</taxon>
    </lineage>
</organism>